<organism evidence="1 2">
    <name type="scientific">Artomyces pyxidatus</name>
    <dbReference type="NCBI Taxonomy" id="48021"/>
    <lineage>
        <taxon>Eukaryota</taxon>
        <taxon>Fungi</taxon>
        <taxon>Dikarya</taxon>
        <taxon>Basidiomycota</taxon>
        <taxon>Agaricomycotina</taxon>
        <taxon>Agaricomycetes</taxon>
        <taxon>Russulales</taxon>
        <taxon>Auriscalpiaceae</taxon>
        <taxon>Artomyces</taxon>
    </lineage>
</organism>
<sequence length="329" mass="34676">MPVPAGPRRAAPPRKKPTPKSSSTPSVPETAPAPVLNSGEVLHDSPATADVDAPVPAEILQGDREPEIGVVNASVEAGGSIPASTEESVALEPPDDQEAPSTTSSSSEPRPGSEDDPEVYLKPKHDIDTVPELAPEPSSPLAAEPTAHEVPALQETSHDAEVQEDDVNSREENPSEEQLDVPQEPTALAEDEEEDEEARRKRIAERVAKMGGFNPFGSQPVASPPAVSPPSALPPTPFAIDSPLSFKTVTSPPEEDVPTIGGVQNDIDVEIPPSMTRKDSASSESPEVTRKKSSSSVPIPYGVMQQGGPANPSEEEEEDDEDDEGHGKY</sequence>
<name>A0ACB8SUS3_9AGAM</name>
<gene>
    <name evidence="1" type="ORF">BV25DRAFT_1860250</name>
</gene>
<keyword evidence="2" id="KW-1185">Reference proteome</keyword>
<evidence type="ECO:0000313" key="2">
    <source>
        <dbReference type="Proteomes" id="UP000814140"/>
    </source>
</evidence>
<dbReference type="Proteomes" id="UP000814140">
    <property type="component" value="Unassembled WGS sequence"/>
</dbReference>
<reference evidence="1" key="1">
    <citation type="submission" date="2021-03" db="EMBL/GenBank/DDBJ databases">
        <authorList>
            <consortium name="DOE Joint Genome Institute"/>
            <person name="Ahrendt S."/>
            <person name="Looney B.P."/>
            <person name="Miyauchi S."/>
            <person name="Morin E."/>
            <person name="Drula E."/>
            <person name="Courty P.E."/>
            <person name="Chicoki N."/>
            <person name="Fauchery L."/>
            <person name="Kohler A."/>
            <person name="Kuo A."/>
            <person name="Labutti K."/>
            <person name="Pangilinan J."/>
            <person name="Lipzen A."/>
            <person name="Riley R."/>
            <person name="Andreopoulos W."/>
            <person name="He G."/>
            <person name="Johnson J."/>
            <person name="Barry K.W."/>
            <person name="Grigoriev I.V."/>
            <person name="Nagy L."/>
            <person name="Hibbett D."/>
            <person name="Henrissat B."/>
            <person name="Matheny P.B."/>
            <person name="Labbe J."/>
            <person name="Martin F."/>
        </authorList>
    </citation>
    <scope>NUCLEOTIDE SEQUENCE</scope>
    <source>
        <strain evidence="1">HHB10654</strain>
    </source>
</reference>
<comment type="caution">
    <text evidence="1">The sequence shown here is derived from an EMBL/GenBank/DDBJ whole genome shotgun (WGS) entry which is preliminary data.</text>
</comment>
<accession>A0ACB8SUS3</accession>
<reference evidence="1" key="2">
    <citation type="journal article" date="2022" name="New Phytol.">
        <title>Evolutionary transition to the ectomycorrhizal habit in the genomes of a hyperdiverse lineage of mushroom-forming fungi.</title>
        <authorList>
            <person name="Looney B."/>
            <person name="Miyauchi S."/>
            <person name="Morin E."/>
            <person name="Drula E."/>
            <person name="Courty P.E."/>
            <person name="Kohler A."/>
            <person name="Kuo A."/>
            <person name="LaButti K."/>
            <person name="Pangilinan J."/>
            <person name="Lipzen A."/>
            <person name="Riley R."/>
            <person name="Andreopoulos W."/>
            <person name="He G."/>
            <person name="Johnson J."/>
            <person name="Nolan M."/>
            <person name="Tritt A."/>
            <person name="Barry K.W."/>
            <person name="Grigoriev I.V."/>
            <person name="Nagy L.G."/>
            <person name="Hibbett D."/>
            <person name="Henrissat B."/>
            <person name="Matheny P.B."/>
            <person name="Labbe J."/>
            <person name="Martin F.M."/>
        </authorList>
    </citation>
    <scope>NUCLEOTIDE SEQUENCE</scope>
    <source>
        <strain evidence="1">HHB10654</strain>
    </source>
</reference>
<dbReference type="EMBL" id="MU277225">
    <property type="protein sequence ID" value="KAI0059618.1"/>
    <property type="molecule type" value="Genomic_DNA"/>
</dbReference>
<proteinExistence type="predicted"/>
<evidence type="ECO:0000313" key="1">
    <source>
        <dbReference type="EMBL" id="KAI0059618.1"/>
    </source>
</evidence>
<protein>
    <submittedName>
        <fullName evidence="1">Uncharacterized protein</fullName>
    </submittedName>
</protein>